<reference evidence="3 4" key="1">
    <citation type="journal article" date="2013" name="PLoS Genet.">
        <title>Genomic mechanisms accounting for the adaptation to parasitism in nematode-trapping fungi.</title>
        <authorList>
            <person name="Meerupati T."/>
            <person name="Andersson K.M."/>
            <person name="Friman E."/>
            <person name="Kumar D."/>
            <person name="Tunlid A."/>
            <person name="Ahren D."/>
        </authorList>
    </citation>
    <scope>NUCLEOTIDE SEQUENCE [LARGE SCALE GENOMIC DNA]</scope>
    <source>
        <strain evidence="3 4">CBS 200.50</strain>
    </source>
</reference>
<feature type="region of interest" description="Disordered" evidence="1">
    <location>
        <begin position="150"/>
        <end position="171"/>
    </location>
</feature>
<dbReference type="CDD" id="cd00118">
    <property type="entry name" value="LysM"/>
    <property type="match status" value="1"/>
</dbReference>
<dbReference type="EMBL" id="AQGS01000546">
    <property type="protein sequence ID" value="EPS38467.1"/>
    <property type="molecule type" value="Genomic_DNA"/>
</dbReference>
<dbReference type="Proteomes" id="UP000015100">
    <property type="component" value="Unassembled WGS sequence"/>
</dbReference>
<dbReference type="AlphaFoldDB" id="S8BTB5"/>
<evidence type="ECO:0000313" key="4">
    <source>
        <dbReference type="Proteomes" id="UP000015100"/>
    </source>
</evidence>
<protein>
    <recommendedName>
        <fullName evidence="2">LysM domain-containing protein</fullName>
    </recommendedName>
</protein>
<name>S8BTB5_DACHA</name>
<keyword evidence="4" id="KW-1185">Reference proteome</keyword>
<reference evidence="4" key="2">
    <citation type="submission" date="2013-04" db="EMBL/GenBank/DDBJ databases">
        <title>Genomic mechanisms accounting for the adaptation to parasitism in nematode-trapping fungi.</title>
        <authorList>
            <person name="Ahren D.G."/>
        </authorList>
    </citation>
    <scope>NUCLEOTIDE SEQUENCE [LARGE SCALE GENOMIC DNA]</scope>
    <source>
        <strain evidence="4">CBS 200.50</strain>
    </source>
</reference>
<evidence type="ECO:0000256" key="1">
    <source>
        <dbReference type="SAM" id="MobiDB-lite"/>
    </source>
</evidence>
<evidence type="ECO:0000313" key="3">
    <source>
        <dbReference type="EMBL" id="EPS38467.1"/>
    </source>
</evidence>
<dbReference type="InterPro" id="IPR018392">
    <property type="entry name" value="LysM"/>
</dbReference>
<feature type="compositionally biased region" description="Low complexity" evidence="1">
    <location>
        <begin position="538"/>
        <end position="567"/>
    </location>
</feature>
<proteinExistence type="predicted"/>
<sequence length="816" mass="88155">MSNSLNISQTTTTFSESMVYTASSVLSLSSSYPTERRLPSGEYVVHKCTGLTKYNGEFSVDTLNSCIRLSGLKYAQVKNFCSMSCALKTPVYDIYNFSYEDSVTYQRLLEVCKDPKTLGLALAGECGCFDNILSDICEIPHNSIVQTATTSSSGYSSPSATPSSSTPPSVAECPRDYVGKNKWPMGNCLESVFDSEEGWTAAGVICGAQCDLDPAVDKAWPQVFEALYVKAKKVCHSIDDFNYAFAQGCGCLNYGWVRDCTPRCQPPEGYTTMASTATTSVMSNMWSTTMSPSTSSTMSSAMYSYEHGYSTELVVTTASSATQSPESTTSGEFMGPYISWTTSIYTSKYCDEYGGCYETTITTKVPCSSETTTSSEMSTPAIYTSSSSSSSYSSSAMMTKPTTMSYPSYETNYESSMMETSSTEMSSSIATTMMSTSTSMSTTVMSTPETSWTVTVYTTKSCEECTPTTITTSVPCPPSTSTSMSSMSLTTEMSTSQMSTSNPQTSWTTTVYTTKKCEYCQPMVITTIVPCPPEVHSSSRSSMQTSTVEMPTSTTPMTSMSMSTTEAPTTQPYWTTQVYVTKSCDTCHPTTITITVPCPQTKATSIVTETCRNADCWATTILTTVIITPIPPPITMATVTYATSNAATCTCGNQIPQCTAPPGPPQEGGCAKRCNQWYLVKPTDTCDSIAETLDYQVMKTDILEWNPGCQLGCNITPGRWLCVGTLMPKRVAYATGKPSYGLRPEEYPNQPVVSTPATMVTPYPIETPQETPYPTPAGVYISTETPKQQTAVVTSFVTVGEPTQFTASAIDGAYKN</sequence>
<dbReference type="OrthoDB" id="5985073at2759"/>
<dbReference type="PROSITE" id="PS51782">
    <property type="entry name" value="LYSM"/>
    <property type="match status" value="1"/>
</dbReference>
<feature type="region of interest" description="Disordered" evidence="1">
    <location>
        <begin position="534"/>
        <end position="567"/>
    </location>
</feature>
<dbReference type="SUPFAM" id="SSF54106">
    <property type="entry name" value="LysM domain"/>
    <property type="match status" value="1"/>
</dbReference>
<feature type="domain" description="LysM" evidence="2">
    <location>
        <begin position="676"/>
        <end position="723"/>
    </location>
</feature>
<dbReference type="HOGENOM" id="CLU_346126_0_0_1"/>
<comment type="caution">
    <text evidence="3">The sequence shown here is derived from an EMBL/GenBank/DDBJ whole genome shotgun (WGS) entry which is preliminary data.</text>
</comment>
<accession>S8BTB5</accession>
<dbReference type="InterPro" id="IPR036779">
    <property type="entry name" value="LysM_dom_sf"/>
</dbReference>
<gene>
    <name evidence="3" type="ORF">H072_7770</name>
</gene>
<organism evidence="3 4">
    <name type="scientific">Dactylellina haptotyla (strain CBS 200.50)</name>
    <name type="common">Nematode-trapping fungus</name>
    <name type="synonym">Monacrosporium haptotylum</name>
    <dbReference type="NCBI Taxonomy" id="1284197"/>
    <lineage>
        <taxon>Eukaryota</taxon>
        <taxon>Fungi</taxon>
        <taxon>Dikarya</taxon>
        <taxon>Ascomycota</taxon>
        <taxon>Pezizomycotina</taxon>
        <taxon>Orbiliomycetes</taxon>
        <taxon>Orbiliales</taxon>
        <taxon>Orbiliaceae</taxon>
        <taxon>Dactylellina</taxon>
    </lineage>
</organism>
<feature type="compositionally biased region" description="Low complexity" evidence="1">
    <location>
        <begin position="150"/>
        <end position="169"/>
    </location>
</feature>
<evidence type="ECO:0000259" key="2">
    <source>
        <dbReference type="PROSITE" id="PS51782"/>
    </source>
</evidence>
<dbReference type="STRING" id="1284197.S8BTB5"/>
<dbReference type="Gene3D" id="3.10.350.10">
    <property type="entry name" value="LysM domain"/>
    <property type="match status" value="1"/>
</dbReference>